<organism evidence="1">
    <name type="scientific">Rhizophora mucronata</name>
    <name type="common">Asiatic mangrove</name>
    <dbReference type="NCBI Taxonomy" id="61149"/>
    <lineage>
        <taxon>Eukaryota</taxon>
        <taxon>Viridiplantae</taxon>
        <taxon>Streptophyta</taxon>
        <taxon>Embryophyta</taxon>
        <taxon>Tracheophyta</taxon>
        <taxon>Spermatophyta</taxon>
        <taxon>Magnoliopsida</taxon>
        <taxon>eudicotyledons</taxon>
        <taxon>Gunneridae</taxon>
        <taxon>Pentapetalae</taxon>
        <taxon>rosids</taxon>
        <taxon>fabids</taxon>
        <taxon>Malpighiales</taxon>
        <taxon>Rhizophoraceae</taxon>
        <taxon>Rhizophora</taxon>
    </lineage>
</organism>
<reference evidence="1" key="1">
    <citation type="submission" date="2018-02" db="EMBL/GenBank/DDBJ databases">
        <title>Rhizophora mucronata_Transcriptome.</title>
        <authorList>
            <person name="Meera S.P."/>
            <person name="Sreeshan A."/>
            <person name="Augustine A."/>
        </authorList>
    </citation>
    <scope>NUCLEOTIDE SEQUENCE</scope>
    <source>
        <tissue evidence="1">Leaf</tissue>
    </source>
</reference>
<proteinExistence type="predicted"/>
<evidence type="ECO:0000313" key="1">
    <source>
        <dbReference type="EMBL" id="MBX17605.1"/>
    </source>
</evidence>
<accession>A0A2P2LI11</accession>
<sequence length="62" mass="6887">MPYFFPFRSNTLPSKMLKLSMQYSSESNPPSPGTSKQKLLLGKRLQTKGLLGKGFYKADMGG</sequence>
<name>A0A2P2LI11_RHIMU</name>
<protein>
    <submittedName>
        <fullName evidence="1">Uncharacterized protein</fullName>
    </submittedName>
</protein>
<dbReference type="EMBL" id="GGEC01037121">
    <property type="protein sequence ID" value="MBX17605.1"/>
    <property type="molecule type" value="Transcribed_RNA"/>
</dbReference>
<dbReference type="AlphaFoldDB" id="A0A2P2LI11"/>